<evidence type="ECO:0000313" key="1">
    <source>
        <dbReference type="EMBL" id="MBW4467564.1"/>
    </source>
</evidence>
<dbReference type="AlphaFoldDB" id="A0A951U662"/>
<comment type="caution">
    <text evidence="1">The sequence shown here is derived from an EMBL/GenBank/DDBJ whole genome shotgun (WGS) entry which is preliminary data.</text>
</comment>
<protein>
    <submittedName>
        <fullName evidence="1">Glycosyltransferase</fullName>
        <ecNumber evidence="1">2.4.-.-</ecNumber>
    </submittedName>
</protein>
<evidence type="ECO:0000313" key="2">
    <source>
        <dbReference type="Proteomes" id="UP000707356"/>
    </source>
</evidence>
<gene>
    <name evidence="1" type="ORF">KME07_19225</name>
</gene>
<organism evidence="1 2">
    <name type="scientific">Pegethrix bostrychoides GSE-TBD4-15B</name>
    <dbReference type="NCBI Taxonomy" id="2839662"/>
    <lineage>
        <taxon>Bacteria</taxon>
        <taxon>Bacillati</taxon>
        <taxon>Cyanobacteriota</taxon>
        <taxon>Cyanophyceae</taxon>
        <taxon>Oculatellales</taxon>
        <taxon>Oculatellaceae</taxon>
        <taxon>Pegethrix</taxon>
    </lineage>
</organism>
<keyword evidence="1" id="KW-0808">Transferase</keyword>
<name>A0A951U662_9CYAN</name>
<reference evidence="1" key="1">
    <citation type="submission" date="2021-05" db="EMBL/GenBank/DDBJ databases">
        <authorList>
            <person name="Pietrasiak N."/>
            <person name="Ward R."/>
            <person name="Stajich J.E."/>
            <person name="Kurbessoian T."/>
        </authorList>
    </citation>
    <scope>NUCLEOTIDE SEQUENCE</scope>
    <source>
        <strain evidence="1">GSE-TBD4-15B</strain>
    </source>
</reference>
<dbReference type="EC" id="2.4.-.-" evidence="1"/>
<accession>A0A951U662</accession>
<dbReference type="SUPFAM" id="SSF53756">
    <property type="entry name" value="UDP-Glycosyltransferase/glycogen phosphorylase"/>
    <property type="match status" value="1"/>
</dbReference>
<reference evidence="1" key="2">
    <citation type="journal article" date="2022" name="Microbiol. Resour. Announc.">
        <title>Metagenome Sequencing to Explore Phylogenomics of Terrestrial Cyanobacteria.</title>
        <authorList>
            <person name="Ward R.D."/>
            <person name="Stajich J.E."/>
            <person name="Johansen J.R."/>
            <person name="Huntemann M."/>
            <person name="Clum A."/>
            <person name="Foster B."/>
            <person name="Foster B."/>
            <person name="Roux S."/>
            <person name="Palaniappan K."/>
            <person name="Varghese N."/>
            <person name="Mukherjee S."/>
            <person name="Reddy T.B.K."/>
            <person name="Daum C."/>
            <person name="Copeland A."/>
            <person name="Chen I.A."/>
            <person name="Ivanova N.N."/>
            <person name="Kyrpides N.C."/>
            <person name="Shapiro N."/>
            <person name="Eloe-Fadrosh E.A."/>
            <person name="Pietrasiak N."/>
        </authorList>
    </citation>
    <scope>NUCLEOTIDE SEQUENCE</scope>
    <source>
        <strain evidence="1">GSE-TBD4-15B</strain>
    </source>
</reference>
<dbReference type="GO" id="GO:0016757">
    <property type="term" value="F:glycosyltransferase activity"/>
    <property type="evidence" value="ECO:0007669"/>
    <property type="project" value="UniProtKB-KW"/>
</dbReference>
<dbReference type="Gene3D" id="3.40.50.2000">
    <property type="entry name" value="Glycogen Phosphorylase B"/>
    <property type="match status" value="1"/>
</dbReference>
<dbReference type="Pfam" id="PF13692">
    <property type="entry name" value="Glyco_trans_1_4"/>
    <property type="match status" value="1"/>
</dbReference>
<proteinExistence type="predicted"/>
<keyword evidence="1" id="KW-0328">Glycosyltransferase</keyword>
<dbReference type="Proteomes" id="UP000707356">
    <property type="component" value="Unassembled WGS sequence"/>
</dbReference>
<sequence length="403" mass="45852">MNVLFLTTILPRQQRMGSEVASQCFIDALRQTGHRVLTVGYMRQDDPFELERSEVLIAQRYIETQRAKGYPLLWMLLGLAKGLPYSGVKYYSQRYIQQVKKLLHQSEQPFHLVIIDHPQLGWLQPFLPPQQKLVMIAHNLEHQLYRQQAALSSRVMQWIYRREARLIEQIETDLAHEADQVWALSQTDAEYFSKLGQKTLTMTLPANLSPMRTRLQPKAFDIGLIGSWAWKPNEESLRWFLQFVYPLLPQHLSIQVAGRGAEWLTERYPQIRYLGFVPDAQVFMGQARAVAIPTLSGSGIQIKTLDAITSGSKIVATPVALRGLNNWPTTVQVAEQPQQFATALLAACASQSIDQSIGQSMNQESSEYVSGSSADIDFAQSTEWYRNRQIKFLAEISEAVSNL</sequence>
<dbReference type="EMBL" id="JAHHHV010000078">
    <property type="protein sequence ID" value="MBW4467564.1"/>
    <property type="molecule type" value="Genomic_DNA"/>
</dbReference>